<dbReference type="GeneID" id="66938131"/>
<accession>A0A9P3C6H2</accession>
<evidence type="ECO:0000313" key="2">
    <source>
        <dbReference type="Proteomes" id="UP000710440"/>
    </source>
</evidence>
<proteinExistence type="predicted"/>
<protein>
    <submittedName>
        <fullName evidence="1">Uncharacterized protein</fullName>
    </submittedName>
</protein>
<gene>
    <name evidence="1" type="ORF">Aspvir_010149</name>
</gene>
<evidence type="ECO:0000313" key="1">
    <source>
        <dbReference type="EMBL" id="GIK06031.1"/>
    </source>
</evidence>
<comment type="caution">
    <text evidence="1">The sequence shown here is derived from an EMBL/GenBank/DDBJ whole genome shotgun (WGS) entry which is preliminary data.</text>
</comment>
<dbReference type="SUPFAM" id="SSF52768">
    <property type="entry name" value="Arginase/deacetylase"/>
    <property type="match status" value="1"/>
</dbReference>
<dbReference type="InterPro" id="IPR023696">
    <property type="entry name" value="Ureohydrolase_dom_sf"/>
</dbReference>
<dbReference type="AlphaFoldDB" id="A0A9P3C6H2"/>
<dbReference type="Proteomes" id="UP000710440">
    <property type="component" value="Unassembled WGS sequence"/>
</dbReference>
<dbReference type="RefSeq" id="XP_043129217.1">
    <property type="nucleotide sequence ID" value="XM_043273282.1"/>
</dbReference>
<reference evidence="1 2" key="1">
    <citation type="submission" date="2021-02" db="EMBL/GenBank/DDBJ databases">
        <title>Pan-genome distribution and transcriptional activeness of fungal secondary metabolism genes in Aspergillus section Fumigati.</title>
        <authorList>
            <person name="Takahashi H."/>
            <person name="Umemura M."/>
            <person name="Ninomiya A."/>
            <person name="Kusuya Y."/>
            <person name="Urayama S."/>
            <person name="Shimizu M."/>
            <person name="Watanabe A."/>
            <person name="Kamei K."/>
            <person name="Yaguchi T."/>
            <person name="Hagiwara D."/>
        </authorList>
    </citation>
    <scope>NUCLEOTIDE SEQUENCE [LARGE SCALE GENOMIC DNA]</scope>
    <source>
        <strain evidence="1 2">IFM 47045</strain>
    </source>
</reference>
<dbReference type="EMBL" id="BOPL01000009">
    <property type="protein sequence ID" value="GIK06031.1"/>
    <property type="molecule type" value="Genomic_DNA"/>
</dbReference>
<dbReference type="Gene3D" id="3.40.800.10">
    <property type="entry name" value="Ureohydrolase domain"/>
    <property type="match status" value="1"/>
</dbReference>
<organism evidence="1 2">
    <name type="scientific">Aspergillus viridinutans</name>
    <dbReference type="NCBI Taxonomy" id="75553"/>
    <lineage>
        <taxon>Eukaryota</taxon>
        <taxon>Fungi</taxon>
        <taxon>Dikarya</taxon>
        <taxon>Ascomycota</taxon>
        <taxon>Pezizomycotina</taxon>
        <taxon>Eurotiomycetes</taxon>
        <taxon>Eurotiomycetidae</taxon>
        <taxon>Eurotiales</taxon>
        <taxon>Aspergillaceae</taxon>
        <taxon>Aspergillus</taxon>
        <taxon>Aspergillus subgen. Fumigati</taxon>
    </lineage>
</organism>
<name>A0A9P3C6H2_ASPVI</name>
<dbReference type="Pfam" id="PF00491">
    <property type="entry name" value="Arginase"/>
    <property type="match status" value="1"/>
</dbReference>
<dbReference type="GO" id="GO:0046872">
    <property type="term" value="F:metal ion binding"/>
    <property type="evidence" value="ECO:0007669"/>
    <property type="project" value="InterPro"/>
</dbReference>
<sequence length="198" mass="22016">MYGQETAVLLINAHADLNTHLPRRPKHEIYTWCSETCWNGRKDNQFSPATIGVRDSPGNFVATTLSRPLQLDHVFLIGVRNLDPLESVCITSQRIVIIGCQELENMRGKSLVILLKERNFKKVYMDTDADVLGLDELKAIMCPTPDGRRMQTLKDMLIGIKEAAVEVVGGAWLTSPKQMEIGSLQGNVANIHVVMATS</sequence>
<dbReference type="InterPro" id="IPR006035">
    <property type="entry name" value="Ureohydrolase"/>
</dbReference>
<keyword evidence="2" id="KW-1185">Reference proteome</keyword>